<feature type="transmembrane region" description="Helical" evidence="7">
    <location>
        <begin position="146"/>
        <end position="169"/>
    </location>
</feature>
<dbReference type="PANTHER" id="PTHR35402:SF1">
    <property type="entry name" value="TYPE II SECRETION SYSTEM PROTEIN GSPF DOMAIN-CONTAINING PROTEIN"/>
    <property type="match status" value="1"/>
</dbReference>
<evidence type="ECO:0000256" key="7">
    <source>
        <dbReference type="SAM" id="Phobius"/>
    </source>
</evidence>
<feature type="domain" description="Type II secretion system protein GspF" evidence="8">
    <location>
        <begin position="536"/>
        <end position="662"/>
    </location>
</feature>
<name>A0AAE4MFU6_9EURY</name>
<keyword evidence="2" id="KW-1003">Cell membrane</keyword>
<evidence type="ECO:0000313" key="10">
    <source>
        <dbReference type="Proteomes" id="UP001283212"/>
    </source>
</evidence>
<dbReference type="GO" id="GO:0005886">
    <property type="term" value="C:plasma membrane"/>
    <property type="evidence" value="ECO:0007669"/>
    <property type="project" value="UniProtKB-SubCell"/>
</dbReference>
<feature type="transmembrane region" description="Helical" evidence="7">
    <location>
        <begin position="371"/>
        <end position="395"/>
    </location>
</feature>
<feature type="transmembrane region" description="Helical" evidence="7">
    <location>
        <begin position="332"/>
        <end position="365"/>
    </location>
</feature>
<feature type="transmembrane region" description="Helical" evidence="7">
    <location>
        <begin position="730"/>
        <end position="747"/>
    </location>
</feature>
<feature type="transmembrane region" description="Helical" evidence="7">
    <location>
        <begin position="698"/>
        <end position="718"/>
    </location>
</feature>
<keyword evidence="3 7" id="KW-0812">Transmembrane</keyword>
<feature type="region of interest" description="Disordered" evidence="6">
    <location>
        <begin position="1"/>
        <end position="49"/>
    </location>
</feature>
<accession>A0AAE4MFU6</accession>
<feature type="transmembrane region" description="Helical" evidence="7">
    <location>
        <begin position="181"/>
        <end position="212"/>
    </location>
</feature>
<sequence length="749" mass="83041">MSARRSFFTSKPVSPDDAGMSMSENCEVSDAIEKVSSEEDEFSQSKSQSFLSIFRRKNASESDDTQSWKVPSLGDILPSMSDGETWFGGEAPLPERSGAAARHPISPSEELPKIGKGFFARYRQARLDVLEGQLFSARMHIKAERLFFLSLISGVLAGIATFILLAYLSQLVVPLSFFAVFPVYGAIIVSVWLLIAVASMYAAHVAILYLPVVECNSRKMRIDLSLFNVATYLYALHHSEPNLYAVINSLAKYADYYGEAAHELRQVVFDCEMTSSDLYVSLLRLSETTPSDKFRFFLTGLSSSYKTIGTATDYLRMKVEELRNEQRISQKVYLNTLGIIAEMYITIFVAGPLFIIIVVMVMGMISSANPLILAVIIYVMLPFGTAIFLLMLDIISEIHEDKSEKLHAMASIQEPEHFPSVSVVMPTESESLAFAQLAKNDKKEKYRSFTSSPVAHMKLHPEMVLLFSVPCALLVIGILYSLFVSVPLTPWTFIEWVTATEDIVMAGALVVLIPFAMFYAVKSRNARRVEESIPDFADQMASAVRHNMTLGQAVGLIATEGKSNILAEINLIRRDVYWGALITDAIQRFSDTVRLGSIDRMTILISQAEHFTNRLSEVLQIIAEDAKNMVTMKNERRGDMLLYVMVVYLAFFVFVFVQGILVVMFLPMMMQGGDGMSMIGGMTGGGSGGISLDVYDRLIYHSVVIHGFCSGLVAGMMGEGSALAGVKHSCIMMAIAMIVFVALKFFFMS</sequence>
<keyword evidence="5 7" id="KW-0472">Membrane</keyword>
<protein>
    <recommendedName>
        <fullName evidence="8">Type II secretion system protein GspF domain-containing protein</fullName>
    </recommendedName>
</protein>
<keyword evidence="10" id="KW-1185">Reference proteome</keyword>
<feature type="transmembrane region" description="Helical" evidence="7">
    <location>
        <begin position="503"/>
        <end position="521"/>
    </location>
</feature>
<evidence type="ECO:0000256" key="1">
    <source>
        <dbReference type="ARBA" id="ARBA00004651"/>
    </source>
</evidence>
<dbReference type="Pfam" id="PF00482">
    <property type="entry name" value="T2SSF"/>
    <property type="match status" value="2"/>
</dbReference>
<evidence type="ECO:0000256" key="6">
    <source>
        <dbReference type="SAM" id="MobiDB-lite"/>
    </source>
</evidence>
<evidence type="ECO:0000256" key="4">
    <source>
        <dbReference type="ARBA" id="ARBA00022989"/>
    </source>
</evidence>
<dbReference type="AlphaFoldDB" id="A0AAE4MFU6"/>
<feature type="domain" description="Type II secretion system protein GspF" evidence="8">
    <location>
        <begin position="231"/>
        <end position="358"/>
    </location>
</feature>
<dbReference type="EMBL" id="JAWDKB010000001">
    <property type="protein sequence ID" value="MDV0442678.1"/>
    <property type="molecule type" value="Genomic_DNA"/>
</dbReference>
<feature type="transmembrane region" description="Helical" evidence="7">
    <location>
        <begin position="641"/>
        <end position="666"/>
    </location>
</feature>
<reference evidence="9 10" key="1">
    <citation type="submission" date="2023-06" db="EMBL/GenBank/DDBJ databases">
        <title>Genome sequence of Methancorpusculaceae sp. Cs1.</title>
        <authorList>
            <person name="Protasov E."/>
            <person name="Platt K."/>
            <person name="Poehlein A."/>
            <person name="Daniel R."/>
            <person name="Brune A."/>
        </authorList>
    </citation>
    <scope>NUCLEOTIDE SEQUENCE [LARGE SCALE GENOMIC DNA]</scope>
    <source>
        <strain evidence="9 10">Cs1</strain>
    </source>
</reference>
<gene>
    <name evidence="9" type="ORF">McpCs1_00200</name>
</gene>
<dbReference type="InterPro" id="IPR018076">
    <property type="entry name" value="T2SS_GspF_dom"/>
</dbReference>
<dbReference type="Proteomes" id="UP001283212">
    <property type="component" value="Unassembled WGS sequence"/>
</dbReference>
<evidence type="ECO:0000256" key="2">
    <source>
        <dbReference type="ARBA" id="ARBA00022475"/>
    </source>
</evidence>
<comment type="caution">
    <text evidence="9">The sequence shown here is derived from an EMBL/GenBank/DDBJ whole genome shotgun (WGS) entry which is preliminary data.</text>
</comment>
<dbReference type="Gene3D" id="1.20.81.30">
    <property type="entry name" value="Type II secretion system (T2SS), domain F"/>
    <property type="match status" value="1"/>
</dbReference>
<keyword evidence="4 7" id="KW-1133">Transmembrane helix</keyword>
<evidence type="ECO:0000313" key="9">
    <source>
        <dbReference type="EMBL" id="MDV0442678.1"/>
    </source>
</evidence>
<proteinExistence type="predicted"/>
<dbReference type="PANTHER" id="PTHR35402">
    <property type="entry name" value="INTEGRAL MEMBRANE PROTEIN-RELATED"/>
    <property type="match status" value="1"/>
</dbReference>
<evidence type="ECO:0000256" key="3">
    <source>
        <dbReference type="ARBA" id="ARBA00022692"/>
    </source>
</evidence>
<dbReference type="InterPro" id="IPR042094">
    <property type="entry name" value="T2SS_GspF_sf"/>
</dbReference>
<feature type="transmembrane region" description="Helical" evidence="7">
    <location>
        <begin position="464"/>
        <end position="483"/>
    </location>
</feature>
<evidence type="ECO:0000259" key="8">
    <source>
        <dbReference type="Pfam" id="PF00482"/>
    </source>
</evidence>
<dbReference type="InterPro" id="IPR056569">
    <property type="entry name" value="ArlJ-like"/>
</dbReference>
<organism evidence="9 10">
    <name type="scientific">Methanorbis rubei</name>
    <dbReference type="NCBI Taxonomy" id="3028300"/>
    <lineage>
        <taxon>Archaea</taxon>
        <taxon>Methanobacteriati</taxon>
        <taxon>Methanobacteriota</taxon>
        <taxon>Stenosarchaea group</taxon>
        <taxon>Methanomicrobia</taxon>
        <taxon>Methanomicrobiales</taxon>
        <taxon>Methanocorpusculaceae</taxon>
        <taxon>Methanorbis</taxon>
    </lineage>
</organism>
<comment type="subcellular location">
    <subcellularLocation>
        <location evidence="1">Cell membrane</location>
        <topology evidence="1">Multi-pass membrane protein</topology>
    </subcellularLocation>
</comment>
<evidence type="ECO:0000256" key="5">
    <source>
        <dbReference type="ARBA" id="ARBA00023136"/>
    </source>
</evidence>